<sequence>MTWADARRGGAQRTRRTAKFEVVEMAMTTRYQHLAPELAGGIAGQVEGLLWRTT</sequence>
<gene>
    <name evidence="1" type="ORF">Ari01nite_41620</name>
</gene>
<evidence type="ECO:0000313" key="2">
    <source>
        <dbReference type="Proteomes" id="UP000636960"/>
    </source>
</evidence>
<comment type="caution">
    <text evidence="1">The sequence shown here is derived from an EMBL/GenBank/DDBJ whole genome shotgun (WGS) entry which is preliminary data.</text>
</comment>
<proteinExistence type="predicted"/>
<evidence type="ECO:0000313" key="1">
    <source>
        <dbReference type="EMBL" id="GIE96697.1"/>
    </source>
</evidence>
<organism evidence="1 2">
    <name type="scientific">Paractinoplanes rishiriensis</name>
    <dbReference type="NCBI Taxonomy" id="1050105"/>
    <lineage>
        <taxon>Bacteria</taxon>
        <taxon>Bacillati</taxon>
        <taxon>Actinomycetota</taxon>
        <taxon>Actinomycetes</taxon>
        <taxon>Micromonosporales</taxon>
        <taxon>Micromonosporaceae</taxon>
        <taxon>Paractinoplanes</taxon>
    </lineage>
</organism>
<dbReference type="Proteomes" id="UP000636960">
    <property type="component" value="Unassembled WGS sequence"/>
</dbReference>
<keyword evidence="2" id="KW-1185">Reference proteome</keyword>
<dbReference type="EMBL" id="BOMV01000051">
    <property type="protein sequence ID" value="GIE96697.1"/>
    <property type="molecule type" value="Genomic_DNA"/>
</dbReference>
<protein>
    <submittedName>
        <fullName evidence="1">Uncharacterized protein</fullName>
    </submittedName>
</protein>
<reference evidence="1" key="1">
    <citation type="submission" date="2021-01" db="EMBL/GenBank/DDBJ databases">
        <title>Whole genome shotgun sequence of Actinoplanes rishiriensis NBRC 108556.</title>
        <authorList>
            <person name="Komaki H."/>
            <person name="Tamura T."/>
        </authorList>
    </citation>
    <scope>NUCLEOTIDE SEQUENCE</scope>
    <source>
        <strain evidence="1">NBRC 108556</strain>
    </source>
</reference>
<dbReference type="AlphaFoldDB" id="A0A919N1E3"/>
<accession>A0A919N1E3</accession>
<name>A0A919N1E3_9ACTN</name>